<name>A0A1C3P600_9ACTN</name>
<gene>
    <name evidence="1" type="ORF">FDG2_4466</name>
</gene>
<evidence type="ECO:0000313" key="1">
    <source>
        <dbReference type="EMBL" id="SBW25242.1"/>
    </source>
</evidence>
<sequence>MKPLYRSRITLVHDYYHSAPLYPPGYRFNIFCNRVSVGCRHVRCVITVGRFHVLVTVGEGSITNGRA</sequence>
<keyword evidence="2" id="KW-1185">Reference proteome</keyword>
<reference evidence="2" key="1">
    <citation type="submission" date="2016-02" db="EMBL/GenBank/DDBJ databases">
        <authorList>
            <person name="Wibberg D."/>
        </authorList>
    </citation>
    <scope>NUCLEOTIDE SEQUENCE [LARGE SCALE GENOMIC DNA]</scope>
</reference>
<proteinExistence type="predicted"/>
<dbReference type="Proteomes" id="UP000199013">
    <property type="component" value="Unassembled WGS sequence"/>
</dbReference>
<dbReference type="AlphaFoldDB" id="A0A1C3P600"/>
<dbReference type="EMBL" id="FLUV01001876">
    <property type="protein sequence ID" value="SBW25242.1"/>
    <property type="molecule type" value="Genomic_DNA"/>
</dbReference>
<accession>A0A1C3P600</accession>
<organism evidence="1 2">
    <name type="scientific">Candidatus Protofrankia californiensis</name>
    <dbReference type="NCBI Taxonomy" id="1839754"/>
    <lineage>
        <taxon>Bacteria</taxon>
        <taxon>Bacillati</taxon>
        <taxon>Actinomycetota</taxon>
        <taxon>Actinomycetes</taxon>
        <taxon>Frankiales</taxon>
        <taxon>Frankiaceae</taxon>
        <taxon>Protofrankia</taxon>
    </lineage>
</organism>
<evidence type="ECO:0000313" key="2">
    <source>
        <dbReference type="Proteomes" id="UP000199013"/>
    </source>
</evidence>
<protein>
    <submittedName>
        <fullName evidence="1">Uncharacterized protein</fullName>
    </submittedName>
</protein>